<evidence type="ECO:0000259" key="5">
    <source>
        <dbReference type="Pfam" id="PF00707"/>
    </source>
</evidence>
<dbReference type="InterPro" id="IPR036788">
    <property type="entry name" value="T_IF-3_C_sf"/>
</dbReference>
<dbReference type="GO" id="GO:0043022">
    <property type="term" value="F:ribosome binding"/>
    <property type="evidence" value="ECO:0007669"/>
    <property type="project" value="TreeGrafter"/>
</dbReference>
<accession>A0A2M8LII5</accession>
<feature type="domain" description="Translation initiation factor 3 C-terminal" evidence="5">
    <location>
        <begin position="96"/>
        <end position="182"/>
    </location>
</feature>
<dbReference type="Pfam" id="PF00707">
    <property type="entry name" value="IF3_C"/>
    <property type="match status" value="1"/>
</dbReference>
<dbReference type="GO" id="GO:0032790">
    <property type="term" value="P:ribosome disassembly"/>
    <property type="evidence" value="ECO:0007669"/>
    <property type="project" value="TreeGrafter"/>
</dbReference>
<dbReference type="Gene3D" id="3.10.20.80">
    <property type="entry name" value="Translation initiation factor 3 (IF-3), N-terminal domain"/>
    <property type="match status" value="1"/>
</dbReference>
<dbReference type="GO" id="GO:0005829">
    <property type="term" value="C:cytosol"/>
    <property type="evidence" value="ECO:0007669"/>
    <property type="project" value="TreeGrafter"/>
</dbReference>
<protein>
    <recommendedName>
        <fullName evidence="4">Translation initiation factor IF-3</fullName>
    </recommendedName>
</protein>
<proteinExistence type="inferred from homology"/>
<dbReference type="SUPFAM" id="SSF55200">
    <property type="entry name" value="Translation initiation factor IF3, C-terminal domain"/>
    <property type="match status" value="1"/>
</dbReference>
<feature type="domain" description="Translation initiation factor 3 N-terminal" evidence="6">
    <location>
        <begin position="20"/>
        <end position="88"/>
    </location>
</feature>
<dbReference type="FunFam" id="3.10.20.80:FF:000001">
    <property type="entry name" value="Translation initiation factor IF-3"/>
    <property type="match status" value="1"/>
</dbReference>
<dbReference type="Proteomes" id="UP000231436">
    <property type="component" value="Unassembled WGS sequence"/>
</dbReference>
<comment type="similarity">
    <text evidence="1">Belongs to the IF-3 family.</text>
</comment>
<comment type="caution">
    <text evidence="7">The sequence shown here is derived from an EMBL/GenBank/DDBJ whole genome shotgun (WGS) entry which is preliminary data.</text>
</comment>
<evidence type="ECO:0000313" key="7">
    <source>
        <dbReference type="EMBL" id="PJE77255.1"/>
    </source>
</evidence>
<dbReference type="InterPro" id="IPR019815">
    <property type="entry name" value="Translation_initiation_fac_3_C"/>
</dbReference>
<dbReference type="PANTHER" id="PTHR10938">
    <property type="entry name" value="TRANSLATION INITIATION FACTOR IF-3"/>
    <property type="match status" value="1"/>
</dbReference>
<evidence type="ECO:0000313" key="8">
    <source>
        <dbReference type="Proteomes" id="UP000231436"/>
    </source>
</evidence>
<dbReference type="Pfam" id="PF05198">
    <property type="entry name" value="IF3_N"/>
    <property type="match status" value="1"/>
</dbReference>
<gene>
    <name evidence="7" type="ORF">COV05_00175</name>
</gene>
<organism evidence="7 8">
    <name type="scientific">Candidatus Uhrbacteria bacterium CG10_big_fil_rev_8_21_14_0_10_48_16</name>
    <dbReference type="NCBI Taxonomy" id="1975038"/>
    <lineage>
        <taxon>Bacteria</taxon>
        <taxon>Candidatus Uhriibacteriota</taxon>
    </lineage>
</organism>
<name>A0A2M8LII5_9BACT</name>
<reference evidence="8" key="1">
    <citation type="submission" date="2017-09" db="EMBL/GenBank/DDBJ databases">
        <title>Depth-based differentiation of microbial function through sediment-hosted aquifers and enrichment of novel symbionts in the deep terrestrial subsurface.</title>
        <authorList>
            <person name="Probst A.J."/>
            <person name="Ladd B."/>
            <person name="Jarett J.K."/>
            <person name="Geller-Mcgrath D.E."/>
            <person name="Sieber C.M.K."/>
            <person name="Emerson J.B."/>
            <person name="Anantharaman K."/>
            <person name="Thomas B.C."/>
            <person name="Malmstrom R."/>
            <person name="Stieglmeier M."/>
            <person name="Klingl A."/>
            <person name="Woyke T."/>
            <person name="Ryan C.M."/>
            <person name="Banfield J.F."/>
        </authorList>
    </citation>
    <scope>NUCLEOTIDE SEQUENCE [LARGE SCALE GENOMIC DNA]</scope>
</reference>
<keyword evidence="3" id="KW-0648">Protein biosynthesis</keyword>
<dbReference type="AlphaFoldDB" id="A0A2M8LII5"/>
<dbReference type="InterPro" id="IPR019814">
    <property type="entry name" value="Translation_initiation_fac_3_N"/>
</dbReference>
<evidence type="ECO:0000256" key="2">
    <source>
        <dbReference type="ARBA" id="ARBA00022540"/>
    </source>
</evidence>
<dbReference type="SUPFAM" id="SSF54364">
    <property type="entry name" value="Translation initiation factor IF3, N-terminal domain"/>
    <property type="match status" value="1"/>
</dbReference>
<dbReference type="Gene3D" id="3.30.110.10">
    <property type="entry name" value="Translation initiation factor 3 (IF-3), C-terminal domain"/>
    <property type="match status" value="1"/>
</dbReference>
<dbReference type="NCBIfam" id="TIGR00168">
    <property type="entry name" value="infC"/>
    <property type="match status" value="1"/>
</dbReference>
<dbReference type="InterPro" id="IPR036787">
    <property type="entry name" value="T_IF-3_N_sf"/>
</dbReference>
<evidence type="ECO:0000256" key="3">
    <source>
        <dbReference type="ARBA" id="ARBA00022917"/>
    </source>
</evidence>
<sequence>MRIHRHRSRKPRLDIPVYRVNERIKSEEVRLFGADGALVGVVPIEEALALAVAKELDLVEVSPKAVPPVCKILDYGQFKYQKEKEAKKRKAQSAEVELKGIRLSVRIGPGDFDVRVNQALKFLEKGNKVKAELPLRGREKAHREVARKVMVQFLEKIKETYPIRIEQEIKYQSGRLTMILARA</sequence>
<dbReference type="GO" id="GO:0016020">
    <property type="term" value="C:membrane"/>
    <property type="evidence" value="ECO:0007669"/>
    <property type="project" value="TreeGrafter"/>
</dbReference>
<keyword evidence="2 7" id="KW-0396">Initiation factor</keyword>
<dbReference type="EMBL" id="PFEU01000002">
    <property type="protein sequence ID" value="PJE77255.1"/>
    <property type="molecule type" value="Genomic_DNA"/>
</dbReference>
<evidence type="ECO:0000256" key="4">
    <source>
        <dbReference type="NCBIfam" id="TIGR00168"/>
    </source>
</evidence>
<evidence type="ECO:0000256" key="1">
    <source>
        <dbReference type="ARBA" id="ARBA00005439"/>
    </source>
</evidence>
<dbReference type="GO" id="GO:0003743">
    <property type="term" value="F:translation initiation factor activity"/>
    <property type="evidence" value="ECO:0007669"/>
    <property type="project" value="UniProtKB-UniRule"/>
</dbReference>
<dbReference type="InterPro" id="IPR001288">
    <property type="entry name" value="Translation_initiation_fac_3"/>
</dbReference>
<dbReference type="PANTHER" id="PTHR10938:SF0">
    <property type="entry name" value="TRANSLATION INITIATION FACTOR IF-3, MITOCHONDRIAL"/>
    <property type="match status" value="1"/>
</dbReference>
<evidence type="ECO:0000259" key="6">
    <source>
        <dbReference type="Pfam" id="PF05198"/>
    </source>
</evidence>